<accession>A0ABV4EE12</accession>
<feature type="region of interest" description="Disordered" evidence="1">
    <location>
        <begin position="207"/>
        <end position="244"/>
    </location>
</feature>
<dbReference type="RefSeq" id="WP_369896638.1">
    <property type="nucleotide sequence ID" value="NZ_JBGFFX010000017.1"/>
</dbReference>
<sequence length="891" mass="95838">MNNPYHPINGFAIYDRADYDVKPLSAAHIDNLMSDDEDALLLEPTTLEDVEHTYLGEHLADAAETAMFEAVSTTKQRLAQTMRAFVRVLNRGLNGTGITAGTHDAGTDETGLAVVGGAQIGNVRKVSGVPVMAAKIPCTDGQSVSLIFHSPTSDGNKLAGSDALVAFKFLLNKRDVTHVVAPIGGRDMSLDQTAQSLANLIERNSAKFQKQQDTHKKLKANAESAEDEANKLESQAADEMAKADALRDAQPALNGELDKANSALARVKKSNADLEQEIAAFKAQKKALQADQGNEAGVPPTAAQPDTLVEAGKSKAKPKRLAARAYEVVKGRDIAGNQTGDHGKVMMAIEGEPDFIAFAGKHLDKTIGGNADYQEDGKHEGEIAYFYVIDRSEKAYFMQEWKSAKSNWQSRTTDTPSTDSHIATSPAPDAAALSAHTDRDNLKAFVGASRDLTDAYDFYRWFYRTMGTASGVNPMKRPGEGALSMDDWMARLQSAFPDIKPEGDVEGNQTAQQAWFSAIYSDMFPVSNAQEKANAPATTGNADDAATSNLFFYGMKARPDWKPRGAVEQYTPEESANLAIVKHKEIKQSGYRWGVVAYAEPLSQTKIDDYELVDFQSIMSPSEAKAAWQTLNALIANFKRDNPDATDKKFIGQYIKTNAPDSDKLSQEVKDAGGAMNLLRVMARADSKTTVEVFASLYQSVPAAIKPEDAAAAEMETAVNEPQEQVEIQQPNTGAEILGQLVGWADDLVNAWAEALGYDSGQLDEIAGYVSAHASPEYLKAVEKAMVTGKPIPMVKDLVVAAEPDASAVEEEEGAEVSEADKAAKVGIEYLTGLLSFQSGNPAAIDAEMAKVEDIAAALANAGKMDENEDLLNQVADHLVALSVTIAQGAN</sequence>
<proteinExistence type="predicted"/>
<evidence type="ECO:0000259" key="2">
    <source>
        <dbReference type="Pfam" id="PF18788"/>
    </source>
</evidence>
<dbReference type="EMBL" id="JBGFFX010000017">
    <property type="protein sequence ID" value="MEY8773009.1"/>
    <property type="molecule type" value="Genomic_DNA"/>
</dbReference>
<reference evidence="3 4" key="1">
    <citation type="submission" date="2024-07" db="EMBL/GenBank/DDBJ databases">
        <authorList>
            <person name="Hebao G."/>
        </authorList>
    </citation>
    <scope>NUCLEOTIDE SEQUENCE [LARGE SCALE GENOMIC DNA]</scope>
    <source>
        <strain evidence="3 4">ACCC 02193</strain>
    </source>
</reference>
<comment type="caution">
    <text evidence="3">The sequence shown here is derived from an EMBL/GenBank/DDBJ whole genome shotgun (WGS) entry which is preliminary data.</text>
</comment>
<dbReference type="Pfam" id="PF18788">
    <property type="entry name" value="DarA_N"/>
    <property type="match status" value="1"/>
</dbReference>
<dbReference type="InterPro" id="IPR041140">
    <property type="entry name" value="DarA_N"/>
</dbReference>
<organism evidence="3 4">
    <name type="scientific">Erwinia aeris</name>
    <dbReference type="NCBI Taxonomy" id="3239803"/>
    <lineage>
        <taxon>Bacteria</taxon>
        <taxon>Pseudomonadati</taxon>
        <taxon>Pseudomonadota</taxon>
        <taxon>Gammaproteobacteria</taxon>
        <taxon>Enterobacterales</taxon>
        <taxon>Erwiniaceae</taxon>
        <taxon>Erwinia</taxon>
    </lineage>
</organism>
<dbReference type="Proteomes" id="UP001565243">
    <property type="component" value="Unassembled WGS sequence"/>
</dbReference>
<evidence type="ECO:0000256" key="1">
    <source>
        <dbReference type="SAM" id="MobiDB-lite"/>
    </source>
</evidence>
<gene>
    <name evidence="3" type="ORF">AB6T85_21600</name>
</gene>
<feature type="domain" description="Defence against restriction A N-terminal" evidence="2">
    <location>
        <begin position="66"/>
        <end position="205"/>
    </location>
</feature>
<protein>
    <recommendedName>
        <fullName evidence="2">Defence against restriction A N-terminal domain-containing protein</fullName>
    </recommendedName>
</protein>
<keyword evidence="4" id="KW-1185">Reference proteome</keyword>
<evidence type="ECO:0000313" key="4">
    <source>
        <dbReference type="Proteomes" id="UP001565243"/>
    </source>
</evidence>
<name>A0ABV4EE12_9GAMM</name>
<evidence type="ECO:0000313" key="3">
    <source>
        <dbReference type="EMBL" id="MEY8773009.1"/>
    </source>
</evidence>
<feature type="region of interest" description="Disordered" evidence="1">
    <location>
        <begin position="290"/>
        <end position="316"/>
    </location>
</feature>